<feature type="binding site" evidence="3">
    <location>
        <position position="62"/>
    </location>
    <ligand>
        <name>substrate</name>
    </ligand>
</feature>
<feature type="binding site" evidence="3">
    <location>
        <begin position="14"/>
        <end position="17"/>
    </location>
    <ligand>
        <name>substrate</name>
    </ligand>
</feature>
<keyword evidence="3" id="KW-0479">Metal-binding</keyword>
<dbReference type="GO" id="GO:0000287">
    <property type="term" value="F:magnesium ion binding"/>
    <property type="evidence" value="ECO:0007669"/>
    <property type="project" value="UniProtKB-UniRule"/>
</dbReference>
<dbReference type="CDD" id="cd00475">
    <property type="entry name" value="Cis_IPPS"/>
    <property type="match status" value="1"/>
</dbReference>
<dbReference type="NCBIfam" id="TIGR00055">
    <property type="entry name" value="uppS"/>
    <property type="match status" value="1"/>
</dbReference>
<dbReference type="AlphaFoldDB" id="A0A2M7R668"/>
<dbReference type="Proteomes" id="UP000230767">
    <property type="component" value="Unassembled WGS sequence"/>
</dbReference>
<comment type="function">
    <text evidence="3">Catalyzes the condensation of isopentenyl diphosphate (IPP) with allylic pyrophosphates generating different type of terpenoids.</text>
</comment>
<dbReference type="Gene3D" id="3.40.1180.10">
    <property type="entry name" value="Decaprenyl diphosphate synthase-like"/>
    <property type="match status" value="1"/>
</dbReference>
<comment type="similarity">
    <text evidence="2">Belongs to the UPP synthase family. Z-FPP synthase subfamily.</text>
</comment>
<keyword evidence="1 3" id="KW-0808">Transferase</keyword>
<feature type="binding site" evidence="3">
    <location>
        <position position="177"/>
    </location>
    <ligand>
        <name>substrate</name>
    </ligand>
</feature>
<gene>
    <name evidence="4" type="primary">uppS</name>
    <name evidence="4" type="ORF">COY73_02215</name>
</gene>
<dbReference type="HAMAP" id="MF_01139">
    <property type="entry name" value="ISPT"/>
    <property type="match status" value="1"/>
</dbReference>
<feature type="binding site" evidence="3">
    <location>
        <position position="30"/>
    </location>
    <ligand>
        <name>substrate</name>
    </ligand>
</feature>
<comment type="cofactor">
    <cofactor evidence="3">
        <name>Mg(2+)</name>
        <dbReference type="ChEBI" id="CHEBI:18420"/>
    </cofactor>
    <text evidence="3">Binds 2 magnesium ions per subunit.</text>
</comment>
<dbReference type="GO" id="GO:0016094">
    <property type="term" value="P:polyprenol biosynthetic process"/>
    <property type="evidence" value="ECO:0007669"/>
    <property type="project" value="TreeGrafter"/>
</dbReference>
<dbReference type="SUPFAM" id="SSF64005">
    <property type="entry name" value="Undecaprenyl diphosphate synthase"/>
    <property type="match status" value="1"/>
</dbReference>
<accession>A0A2M7R668</accession>
<feature type="active site" description="Proton acceptor" evidence="3">
    <location>
        <position position="61"/>
    </location>
</feature>
<keyword evidence="3" id="KW-0460">Magnesium</keyword>
<feature type="binding site" evidence="3">
    <location>
        <position position="64"/>
    </location>
    <ligand>
        <name>substrate</name>
    </ligand>
</feature>
<dbReference type="EMBL" id="PFLW01000055">
    <property type="protein sequence ID" value="PIY89019.1"/>
    <property type="molecule type" value="Genomic_DNA"/>
</dbReference>
<organism evidence="4 5">
    <name type="scientific">Candidatus Nealsonbacteria bacterium CG_4_10_14_0_8_um_filter_37_14</name>
    <dbReference type="NCBI Taxonomy" id="1974684"/>
    <lineage>
        <taxon>Bacteria</taxon>
        <taxon>Candidatus Nealsoniibacteriota</taxon>
    </lineage>
</organism>
<proteinExistence type="inferred from homology"/>
<name>A0A2M7R668_9BACT</name>
<evidence type="ECO:0000313" key="5">
    <source>
        <dbReference type="Proteomes" id="UP000230767"/>
    </source>
</evidence>
<feature type="binding site" evidence="3">
    <location>
        <begin position="58"/>
        <end position="60"/>
    </location>
    <ligand>
        <name>substrate</name>
    </ligand>
</feature>
<dbReference type="Pfam" id="PF01255">
    <property type="entry name" value="Prenyltransf"/>
    <property type="match status" value="1"/>
</dbReference>
<feature type="binding site" evidence="3">
    <location>
        <begin position="183"/>
        <end position="185"/>
    </location>
    <ligand>
        <name>substrate</name>
    </ligand>
</feature>
<dbReference type="PANTHER" id="PTHR10291:SF43">
    <property type="entry name" value="DEHYDRODOLICHYL DIPHOSPHATE SYNTHASE COMPLEX SUBUNIT DHDDS"/>
    <property type="match status" value="1"/>
</dbReference>
<evidence type="ECO:0000256" key="1">
    <source>
        <dbReference type="ARBA" id="ARBA00022679"/>
    </source>
</evidence>
<dbReference type="FunFam" id="3.40.1180.10:FF:000001">
    <property type="entry name" value="(2E,6E)-farnesyl-diphosphate-specific ditrans,polycis-undecaprenyl-diphosphate synthase"/>
    <property type="match status" value="1"/>
</dbReference>
<comment type="subunit">
    <text evidence="3">Homodimer.</text>
</comment>
<sequence length="228" mass="26565">MNNVPYHVGIIIDGNRRWARKRGLPALEGHRQGLEKVKKVIKWCKARGIKILTFYIFSTENWSRSKIEVYYLMKLLKRVLTKDIETINKEGFRVQIIGQKWKLSPQLQKLIKKAEELTKNNKEGILNLAVSYGGRAEIVEAIKKIIEKKIPSAEITQDLVSQNLWTGNLLEPDLIIRTGGEKRISNFLIWQAAYAELYFCPKYWPDFTEKDLDEALVNFASRQRRFGK</sequence>
<dbReference type="InterPro" id="IPR036424">
    <property type="entry name" value="UPP_synth-like_sf"/>
</dbReference>
<dbReference type="EC" id="2.5.1.-" evidence="3"/>
<evidence type="ECO:0000256" key="2">
    <source>
        <dbReference type="ARBA" id="ARBA00038453"/>
    </source>
</evidence>
<feature type="binding site" evidence="3">
    <location>
        <position position="18"/>
    </location>
    <ligand>
        <name>substrate</name>
    </ligand>
</feature>
<dbReference type="InterPro" id="IPR018520">
    <property type="entry name" value="UPP_synth-like_CS"/>
</dbReference>
<evidence type="ECO:0000313" key="4">
    <source>
        <dbReference type="EMBL" id="PIY89019.1"/>
    </source>
</evidence>
<comment type="caution">
    <text evidence="4">The sequence shown here is derived from an EMBL/GenBank/DDBJ whole genome shotgun (WGS) entry which is preliminary data.</text>
</comment>
<dbReference type="GO" id="GO:0045547">
    <property type="term" value="F:ditrans,polycis-polyprenyl diphosphate synthase [(2E,6E)-farnesyl diphosphate specific] activity"/>
    <property type="evidence" value="ECO:0007669"/>
    <property type="project" value="TreeGrafter"/>
</dbReference>
<dbReference type="PANTHER" id="PTHR10291">
    <property type="entry name" value="DEHYDRODOLICHYL DIPHOSPHATE SYNTHASE FAMILY MEMBER"/>
    <property type="match status" value="1"/>
</dbReference>
<dbReference type="PROSITE" id="PS01066">
    <property type="entry name" value="UPP_SYNTHASE"/>
    <property type="match status" value="1"/>
</dbReference>
<feature type="binding site" evidence="3">
    <location>
        <position position="196"/>
    </location>
    <ligand>
        <name>Mg(2+)</name>
        <dbReference type="ChEBI" id="CHEBI:18420"/>
    </ligand>
</feature>
<reference evidence="5" key="1">
    <citation type="submission" date="2017-09" db="EMBL/GenBank/DDBJ databases">
        <title>Depth-based differentiation of microbial function through sediment-hosted aquifers and enrichment of novel symbionts in the deep terrestrial subsurface.</title>
        <authorList>
            <person name="Probst A.J."/>
            <person name="Ladd B."/>
            <person name="Jarett J.K."/>
            <person name="Geller-Mcgrath D.E."/>
            <person name="Sieber C.M.K."/>
            <person name="Emerson J.B."/>
            <person name="Anantharaman K."/>
            <person name="Thomas B.C."/>
            <person name="Malmstrom R."/>
            <person name="Stieglmeier M."/>
            <person name="Klingl A."/>
            <person name="Woyke T."/>
            <person name="Ryan C.M."/>
            <person name="Banfield J.F."/>
        </authorList>
    </citation>
    <scope>NUCLEOTIDE SEQUENCE [LARGE SCALE GENOMIC DNA]</scope>
</reference>
<feature type="binding site" evidence="3">
    <location>
        <position position="13"/>
    </location>
    <ligand>
        <name>Mg(2+)</name>
        <dbReference type="ChEBI" id="CHEBI:18420"/>
    </ligand>
</feature>
<protein>
    <recommendedName>
        <fullName evidence="3">Isoprenyl transferase</fullName>
        <ecNumber evidence="3">2.5.1.-</ecNumber>
    </recommendedName>
</protein>
<comment type="caution">
    <text evidence="3">Lacks conserved residue(s) required for the propagation of feature annotation.</text>
</comment>
<dbReference type="InterPro" id="IPR001441">
    <property type="entry name" value="UPP_synth-like"/>
</dbReference>
<evidence type="ECO:0000256" key="3">
    <source>
        <dbReference type="HAMAP-Rule" id="MF_01139"/>
    </source>
</evidence>
<feature type="active site" evidence="3">
    <location>
        <position position="13"/>
    </location>
</feature>